<dbReference type="WBParaSite" id="BTMF_0000282501-mRNA-1">
    <property type="protein sequence ID" value="BTMF_0000282501-mRNA-1"/>
    <property type="gene ID" value="BTMF_0000282501"/>
</dbReference>
<sequence>MYSVANSTHSTMTTVAKCVYDDFLAPTPLRSARVIIEGRSLYVNPGWLAEFSSFFAAMFFGKNVGEELTLGSEFKSSLCSYDGAYYRVHNAVLGDSGSFRHITLITFLLSLTLMSQLLSNVIVVLKMAHYFGMKPVIEKCEDVIVRQANTLDRVKLFQIACAVAEHDRYSPTMTLLIDKLSAMKREELSKLRFSQ</sequence>
<evidence type="ECO:0000313" key="3">
    <source>
        <dbReference type="EMBL" id="VDO11874.1"/>
    </source>
</evidence>
<organism evidence="5">
    <name type="scientific">Brugia timori</name>
    <dbReference type="NCBI Taxonomy" id="42155"/>
    <lineage>
        <taxon>Eukaryota</taxon>
        <taxon>Metazoa</taxon>
        <taxon>Ecdysozoa</taxon>
        <taxon>Nematoda</taxon>
        <taxon>Chromadorea</taxon>
        <taxon>Rhabditida</taxon>
        <taxon>Spirurina</taxon>
        <taxon>Spiruromorpha</taxon>
        <taxon>Filarioidea</taxon>
        <taxon>Onchocercidae</taxon>
        <taxon>Brugia</taxon>
    </lineage>
</organism>
<protein>
    <submittedName>
        <fullName evidence="5">BTB domain-containing protein</fullName>
    </submittedName>
</protein>
<reference evidence="5" key="1">
    <citation type="submission" date="2017-02" db="UniProtKB">
        <authorList>
            <consortium name="WormBaseParasite"/>
        </authorList>
    </citation>
    <scope>IDENTIFICATION</scope>
</reference>
<keyword evidence="4" id="KW-1185">Reference proteome</keyword>
<keyword evidence="1" id="KW-1133">Transmembrane helix</keyword>
<evidence type="ECO:0000313" key="4">
    <source>
        <dbReference type="Proteomes" id="UP000280834"/>
    </source>
</evidence>
<accession>A0A0R3Q917</accession>
<evidence type="ECO:0000256" key="1">
    <source>
        <dbReference type="SAM" id="Phobius"/>
    </source>
</evidence>
<dbReference type="SUPFAM" id="SSF54695">
    <property type="entry name" value="POZ domain"/>
    <property type="match status" value="1"/>
</dbReference>
<keyword evidence="1" id="KW-0812">Transmembrane</keyword>
<dbReference type="EMBL" id="UZAG01001689">
    <property type="protein sequence ID" value="VDO11874.1"/>
    <property type="molecule type" value="Genomic_DNA"/>
</dbReference>
<name>A0A0R3Q917_9BILA</name>
<evidence type="ECO:0000259" key="2">
    <source>
        <dbReference type="SMART" id="SM00225"/>
    </source>
</evidence>
<dbReference type="Proteomes" id="UP000280834">
    <property type="component" value="Unassembled WGS sequence"/>
</dbReference>
<proteinExistence type="predicted"/>
<dbReference type="InterPro" id="IPR000210">
    <property type="entry name" value="BTB/POZ_dom"/>
</dbReference>
<reference evidence="3 4" key="2">
    <citation type="submission" date="2018-11" db="EMBL/GenBank/DDBJ databases">
        <authorList>
            <consortium name="Pathogen Informatics"/>
        </authorList>
    </citation>
    <scope>NUCLEOTIDE SEQUENCE [LARGE SCALE GENOMIC DNA]</scope>
</reference>
<gene>
    <name evidence="3" type="ORF">BTMF_LOCUS2149</name>
</gene>
<dbReference type="InterPro" id="IPR011333">
    <property type="entry name" value="SKP1/BTB/POZ_sf"/>
</dbReference>
<feature type="transmembrane region" description="Helical" evidence="1">
    <location>
        <begin position="102"/>
        <end position="125"/>
    </location>
</feature>
<dbReference type="AlphaFoldDB" id="A0A0R3Q917"/>
<dbReference type="SMART" id="SM00225">
    <property type="entry name" value="BTB"/>
    <property type="match status" value="1"/>
</dbReference>
<keyword evidence="1" id="KW-0472">Membrane</keyword>
<feature type="domain" description="BTB" evidence="2">
    <location>
        <begin position="30"/>
        <end position="148"/>
    </location>
</feature>
<evidence type="ECO:0000313" key="5">
    <source>
        <dbReference type="WBParaSite" id="BTMF_0000282501-mRNA-1"/>
    </source>
</evidence>
<dbReference type="Gene3D" id="3.30.710.10">
    <property type="entry name" value="Potassium Channel Kv1.1, Chain A"/>
    <property type="match status" value="1"/>
</dbReference>